<gene>
    <name evidence="1" type="ORF">Zmor_019859</name>
</gene>
<evidence type="ECO:0000313" key="2">
    <source>
        <dbReference type="Proteomes" id="UP001168821"/>
    </source>
</evidence>
<accession>A0AA38M995</accession>
<reference evidence="1" key="1">
    <citation type="journal article" date="2023" name="G3 (Bethesda)">
        <title>Whole genome assemblies of Zophobas morio and Tenebrio molitor.</title>
        <authorList>
            <person name="Kaur S."/>
            <person name="Stinson S.A."/>
            <person name="diCenzo G.C."/>
        </authorList>
    </citation>
    <scope>NUCLEOTIDE SEQUENCE</scope>
    <source>
        <strain evidence="1">QUZm001</strain>
    </source>
</reference>
<dbReference type="EMBL" id="JALNTZ010000006">
    <property type="protein sequence ID" value="KAJ3648023.1"/>
    <property type="molecule type" value="Genomic_DNA"/>
</dbReference>
<comment type="caution">
    <text evidence="1">The sequence shown here is derived from an EMBL/GenBank/DDBJ whole genome shotgun (WGS) entry which is preliminary data.</text>
</comment>
<sequence length="85" mass="9884">MRPLWSPPPGIESHTSRTAVTDVGGVRWWGDSAWATESERRLLKRNLLGCRLTTSRNDVLVVFARESMARQFGTWKWFFRDAVIY</sequence>
<dbReference type="Proteomes" id="UP001168821">
    <property type="component" value="Unassembled WGS sequence"/>
</dbReference>
<name>A0AA38M995_9CUCU</name>
<evidence type="ECO:0000313" key="1">
    <source>
        <dbReference type="EMBL" id="KAJ3648023.1"/>
    </source>
</evidence>
<protein>
    <submittedName>
        <fullName evidence="1">Uncharacterized protein</fullName>
    </submittedName>
</protein>
<dbReference type="AlphaFoldDB" id="A0AA38M995"/>
<keyword evidence="2" id="KW-1185">Reference proteome</keyword>
<proteinExistence type="predicted"/>
<organism evidence="1 2">
    <name type="scientific">Zophobas morio</name>
    <dbReference type="NCBI Taxonomy" id="2755281"/>
    <lineage>
        <taxon>Eukaryota</taxon>
        <taxon>Metazoa</taxon>
        <taxon>Ecdysozoa</taxon>
        <taxon>Arthropoda</taxon>
        <taxon>Hexapoda</taxon>
        <taxon>Insecta</taxon>
        <taxon>Pterygota</taxon>
        <taxon>Neoptera</taxon>
        <taxon>Endopterygota</taxon>
        <taxon>Coleoptera</taxon>
        <taxon>Polyphaga</taxon>
        <taxon>Cucujiformia</taxon>
        <taxon>Tenebrionidae</taxon>
        <taxon>Zophobas</taxon>
    </lineage>
</organism>